<dbReference type="Proteomes" id="UP000195137">
    <property type="component" value="Unassembled WGS sequence"/>
</dbReference>
<dbReference type="PROSITE" id="PS51379">
    <property type="entry name" value="4FE4S_FER_2"/>
    <property type="match status" value="1"/>
</dbReference>
<reference evidence="8 9" key="1">
    <citation type="submission" date="2016-12" db="EMBL/GenBank/DDBJ databases">
        <title>Discovery of methanogenic haloarchaea.</title>
        <authorList>
            <person name="Sorokin D.Y."/>
            <person name="Makarova K.S."/>
            <person name="Abbas B."/>
            <person name="Ferrer M."/>
            <person name="Golyshin P.N."/>
        </authorList>
    </citation>
    <scope>NUCLEOTIDE SEQUENCE [LARGE SCALE GENOMIC DNA]</scope>
    <source>
        <strain evidence="8">AMET1</strain>
    </source>
</reference>
<dbReference type="PANTHER" id="PTHR43255:SF1">
    <property type="entry name" value="IRON-SULFUR-BINDING OXIDOREDUCTASE FADF-RELATED"/>
    <property type="match status" value="1"/>
</dbReference>
<keyword evidence="3" id="KW-0479">Metal-binding</keyword>
<dbReference type="InterPro" id="IPR051460">
    <property type="entry name" value="HdrC_iron-sulfur_subunit"/>
</dbReference>
<keyword evidence="5" id="KW-0408">Iron</keyword>
<dbReference type="Gene3D" id="1.10.1060.10">
    <property type="entry name" value="Alpha-helical ferredoxin"/>
    <property type="match status" value="1"/>
</dbReference>
<dbReference type="InterPro" id="IPR017900">
    <property type="entry name" value="4Fe4S_Fe_S_CS"/>
</dbReference>
<comment type="similarity">
    <text evidence="1">Belongs to the HdrC family.</text>
</comment>
<evidence type="ECO:0000259" key="7">
    <source>
        <dbReference type="PROSITE" id="PS51379"/>
    </source>
</evidence>
<keyword evidence="4" id="KW-0560">Oxidoreductase</keyword>
<organism evidence="8 9">
    <name type="scientific">Methanonatronarchaeum thermophilum</name>
    <dbReference type="NCBI Taxonomy" id="1927129"/>
    <lineage>
        <taxon>Archaea</taxon>
        <taxon>Methanobacteriati</taxon>
        <taxon>Methanobacteriota</taxon>
        <taxon>Methanonatronarchaeia</taxon>
        <taxon>Methanonatronarchaeales</taxon>
        <taxon>Methanonatronarchaeaceae</taxon>
        <taxon>Methanonatronarchaeum</taxon>
    </lineage>
</organism>
<evidence type="ECO:0000313" key="9">
    <source>
        <dbReference type="Proteomes" id="UP000195137"/>
    </source>
</evidence>
<keyword evidence="6" id="KW-0411">Iron-sulfur</keyword>
<dbReference type="OrthoDB" id="35334at2157"/>
<dbReference type="SUPFAM" id="SSF46548">
    <property type="entry name" value="alpha-helical ferredoxin"/>
    <property type="match status" value="1"/>
</dbReference>
<protein>
    <submittedName>
        <fullName evidence="8">Fe-S oxidoreductase subunit, GlpC family</fullName>
    </submittedName>
</protein>
<accession>A0A1Y3GA32</accession>
<dbReference type="InterPro" id="IPR004017">
    <property type="entry name" value="Cys_rich_dom"/>
</dbReference>
<dbReference type="PROSITE" id="PS00198">
    <property type="entry name" value="4FE4S_FER_1"/>
    <property type="match status" value="1"/>
</dbReference>
<dbReference type="PANTHER" id="PTHR43255">
    <property type="entry name" value="IRON-SULFUR-BINDING OXIDOREDUCTASE FADF-RELATED-RELATED"/>
    <property type="match status" value="1"/>
</dbReference>
<proteinExistence type="inferred from homology"/>
<dbReference type="Pfam" id="PF13183">
    <property type="entry name" value="Fer4_8"/>
    <property type="match status" value="1"/>
</dbReference>
<keyword evidence="9" id="KW-1185">Reference proteome</keyword>
<keyword evidence="2" id="KW-0004">4Fe-4S</keyword>
<dbReference type="InterPro" id="IPR017896">
    <property type="entry name" value="4Fe4S_Fe-S-bd"/>
</dbReference>
<name>A0A1Y3GA32_9EURY</name>
<sequence length="360" mass="40744">MDDYRTIVSRCTDCGNCADVCSICRVVDDSVYSPRSKIELVGKLEDGLFLEEEELDSLYLCTMCGLCDDVCPEDIPLSDVIKYERGLVAVRGEEPEKTPHIIDNILEAKNPGGFDNSKRMDWVSDDLEFSDDGEIGYMAGCWISFKYPEIAQQTVKVLNKAGIKPQLIEDEKCCGLFVTDNGHTAELELYAKDYTMEIENQGIQTLVVSCPACYGQMNDMYPRLYREPEFEVKLSMEVYKDLIEEGKLELEETEGELSIKDGCPVSHLFNIPREIVDEMGYSVKELFEDETICCGAPAGVKPNYPEISEKIGKLAIDKAKETRDGMVTYCPFCQYHYEGIEESKDIQMQDLTTLLHKKLK</sequence>
<evidence type="ECO:0000256" key="1">
    <source>
        <dbReference type="ARBA" id="ARBA00007097"/>
    </source>
</evidence>
<evidence type="ECO:0000256" key="3">
    <source>
        <dbReference type="ARBA" id="ARBA00022723"/>
    </source>
</evidence>
<evidence type="ECO:0000256" key="5">
    <source>
        <dbReference type="ARBA" id="ARBA00023004"/>
    </source>
</evidence>
<gene>
    <name evidence="8" type="ORF">AMET1_1007</name>
</gene>
<dbReference type="AlphaFoldDB" id="A0A1Y3GA32"/>
<dbReference type="GO" id="GO:0051539">
    <property type="term" value="F:4 iron, 4 sulfur cluster binding"/>
    <property type="evidence" value="ECO:0007669"/>
    <property type="project" value="UniProtKB-KW"/>
</dbReference>
<dbReference type="RefSeq" id="WP_086637408.1">
    <property type="nucleotide sequence ID" value="NZ_MRZU01000004.1"/>
</dbReference>
<evidence type="ECO:0000256" key="6">
    <source>
        <dbReference type="ARBA" id="ARBA00023014"/>
    </source>
</evidence>
<evidence type="ECO:0000256" key="4">
    <source>
        <dbReference type="ARBA" id="ARBA00023002"/>
    </source>
</evidence>
<dbReference type="GO" id="GO:0016491">
    <property type="term" value="F:oxidoreductase activity"/>
    <property type="evidence" value="ECO:0007669"/>
    <property type="project" value="UniProtKB-KW"/>
</dbReference>
<evidence type="ECO:0000313" key="8">
    <source>
        <dbReference type="EMBL" id="OUJ18110.1"/>
    </source>
</evidence>
<dbReference type="Pfam" id="PF02754">
    <property type="entry name" value="CCG"/>
    <property type="match status" value="2"/>
</dbReference>
<dbReference type="GO" id="GO:0046872">
    <property type="term" value="F:metal ion binding"/>
    <property type="evidence" value="ECO:0007669"/>
    <property type="project" value="UniProtKB-KW"/>
</dbReference>
<dbReference type="GO" id="GO:0005886">
    <property type="term" value="C:plasma membrane"/>
    <property type="evidence" value="ECO:0007669"/>
    <property type="project" value="TreeGrafter"/>
</dbReference>
<dbReference type="InterPro" id="IPR009051">
    <property type="entry name" value="Helical_ferredxn"/>
</dbReference>
<dbReference type="EMBL" id="MRZU01000004">
    <property type="protein sequence ID" value="OUJ18110.1"/>
    <property type="molecule type" value="Genomic_DNA"/>
</dbReference>
<comment type="caution">
    <text evidence="8">The sequence shown here is derived from an EMBL/GenBank/DDBJ whole genome shotgun (WGS) entry which is preliminary data.</text>
</comment>
<feature type="domain" description="4Fe-4S ferredoxin-type" evidence="7">
    <location>
        <begin position="51"/>
        <end position="80"/>
    </location>
</feature>
<evidence type="ECO:0000256" key="2">
    <source>
        <dbReference type="ARBA" id="ARBA00022485"/>
    </source>
</evidence>